<keyword evidence="3" id="KW-1185">Reference proteome</keyword>
<dbReference type="InterPro" id="IPR006059">
    <property type="entry name" value="SBP"/>
</dbReference>
<evidence type="ECO:0000313" key="2">
    <source>
        <dbReference type="EMBL" id="GAA3666667.1"/>
    </source>
</evidence>
<evidence type="ECO:0000313" key="3">
    <source>
        <dbReference type="Proteomes" id="UP001410795"/>
    </source>
</evidence>
<dbReference type="PANTHER" id="PTHR43649">
    <property type="entry name" value="ARABINOSE-BINDING PROTEIN-RELATED"/>
    <property type="match status" value="1"/>
</dbReference>
<dbReference type="Gene3D" id="3.40.190.10">
    <property type="entry name" value="Periplasmic binding protein-like II"/>
    <property type="match status" value="1"/>
</dbReference>
<protein>
    <submittedName>
        <fullName evidence="2">Sugar ABC transporter substrate-binding protein</fullName>
    </submittedName>
</protein>
<sequence length="450" mass="47587">MTHTTYGARTRVAAGLASLIVAGAALAGCSSQGGGSSVELSDADLDAALEEGGEITYWGWNSSAEDQVAAFEDAYPNVTVKYTNTGGGGSHNLKLQNAVTAGSGGPDVSQLEYHILPQFILGESLLDLSAAGFDELAGDYTDSTWGYVSQYDGVWGLPQDAGPMALFYNADVYEEHGLTVPTTWDEFAEQAAALRAADPDAAIAGDFGEPSFTTSMIRQAGGKPFSVEGTEVTIDLQDEGTTRWTEVWNPLIEDDLLDTTTATWSDEWFTALGDGSIASVISGAWMAGVLESSVPDGAGSWRVAPMPTYDGDDATSEMGGSSHVVMKDSDNPALVAAFVRWLSNDPESVDIFMSSGGFPSTVANLESEEFLNAESEYFGGQAINEVFLASSEAVPTDWQFLPWQSYASSIFSDTVGVSYVQRSDLDAGLVAWQDANVKYGNEQGYTVNGG</sequence>
<keyword evidence="1" id="KW-0732">Signal</keyword>
<feature type="signal peptide" evidence="1">
    <location>
        <begin position="1"/>
        <end position="27"/>
    </location>
</feature>
<feature type="chain" id="PRO_5046806567" evidence="1">
    <location>
        <begin position="28"/>
        <end position="450"/>
    </location>
</feature>
<dbReference type="Proteomes" id="UP001410795">
    <property type="component" value="Unassembled WGS sequence"/>
</dbReference>
<dbReference type="Pfam" id="PF01547">
    <property type="entry name" value="SBP_bac_1"/>
    <property type="match status" value="1"/>
</dbReference>
<dbReference type="EMBL" id="BAAAYV010000023">
    <property type="protein sequence ID" value="GAA3666667.1"/>
    <property type="molecule type" value="Genomic_DNA"/>
</dbReference>
<reference evidence="3" key="1">
    <citation type="journal article" date="2019" name="Int. J. Syst. Evol. Microbiol.">
        <title>The Global Catalogue of Microorganisms (GCM) 10K type strain sequencing project: providing services to taxonomists for standard genome sequencing and annotation.</title>
        <authorList>
            <consortium name="The Broad Institute Genomics Platform"/>
            <consortium name="The Broad Institute Genome Sequencing Center for Infectious Disease"/>
            <person name="Wu L."/>
            <person name="Ma J."/>
        </authorList>
    </citation>
    <scope>NUCLEOTIDE SEQUENCE [LARGE SCALE GENOMIC DNA]</scope>
    <source>
        <strain evidence="3">JCM 16546</strain>
    </source>
</reference>
<dbReference type="PANTHER" id="PTHR43649:SF14">
    <property type="entry name" value="BLR3389 PROTEIN"/>
    <property type="match status" value="1"/>
</dbReference>
<dbReference type="RefSeq" id="WP_221860724.1">
    <property type="nucleotide sequence ID" value="NZ_BAAAYV010000023.1"/>
</dbReference>
<accession>A0ABP7BPM8</accession>
<comment type="caution">
    <text evidence="2">The sequence shown here is derived from an EMBL/GenBank/DDBJ whole genome shotgun (WGS) entry which is preliminary data.</text>
</comment>
<proteinExistence type="predicted"/>
<name>A0ABP7BPM8_9MICO</name>
<organism evidence="2 3">
    <name type="scientific">Microbacterium marinilacus</name>
    <dbReference type="NCBI Taxonomy" id="415209"/>
    <lineage>
        <taxon>Bacteria</taxon>
        <taxon>Bacillati</taxon>
        <taxon>Actinomycetota</taxon>
        <taxon>Actinomycetes</taxon>
        <taxon>Micrococcales</taxon>
        <taxon>Microbacteriaceae</taxon>
        <taxon>Microbacterium</taxon>
    </lineage>
</organism>
<dbReference type="SUPFAM" id="SSF53850">
    <property type="entry name" value="Periplasmic binding protein-like II"/>
    <property type="match status" value="1"/>
</dbReference>
<dbReference type="InterPro" id="IPR050490">
    <property type="entry name" value="Bact_solute-bd_prot1"/>
</dbReference>
<evidence type="ECO:0000256" key="1">
    <source>
        <dbReference type="SAM" id="SignalP"/>
    </source>
</evidence>
<gene>
    <name evidence="2" type="ORF">GCM10022202_31020</name>
</gene>